<keyword evidence="3" id="KW-1185">Reference proteome</keyword>
<gene>
    <name evidence="2" type="ORF">OU415_16985</name>
</gene>
<comment type="caution">
    <text evidence="2">The sequence shown here is derived from an EMBL/GenBank/DDBJ whole genome shotgun (WGS) entry which is preliminary data.</text>
</comment>
<name>A0ABT4UZK7_9PSEU</name>
<evidence type="ECO:0000259" key="1">
    <source>
        <dbReference type="Pfam" id="PF01869"/>
    </source>
</evidence>
<dbReference type="PANTHER" id="PTHR43190">
    <property type="entry name" value="N-ACETYL-D-GLUCOSAMINE KINASE"/>
    <property type="match status" value="1"/>
</dbReference>
<dbReference type="InterPro" id="IPR002731">
    <property type="entry name" value="ATPase_BadF"/>
</dbReference>
<sequence length="335" mass="34565">MKPAVLAIDGGNSKTDVLLVADDGSVLAAVRGPGASPQHVGVQRCMDALAELAAEATALAGLPDGPPFARHTAACLAGADLPREEDELRRAMAERGWSETLSVDNDTFALLRAGTDDGVGVAVVCGAGINSVGVAADGRTSRFPAIGRISGDWGGGAFLGQEALWWAVRAEDGRGAPTELLPAVVAHFGMRSAAEVVEALHFGELHRDVLHELCPLLFEVAEAGDAVATELVDRQAEEIGLLAAVSLRRLDLLDAPTVVLGGGVLAGAGRRLLPDIRRRCAKVAPEVQVRLVEAPPVIGAGLLGLDRIGADRAARDRLSRADPAGAGPRPAPEAF</sequence>
<reference evidence="2 3" key="1">
    <citation type="submission" date="2022-11" db="EMBL/GenBank/DDBJ databases">
        <title>Draft genome sequence of Saccharopolyspora sp. WRP15-2 isolated from rhizosphere soils of wild rice in Thailand.</title>
        <authorList>
            <person name="Duangmal K."/>
            <person name="Kammanee S."/>
            <person name="Muangham S."/>
        </authorList>
    </citation>
    <scope>NUCLEOTIDE SEQUENCE [LARGE SCALE GENOMIC DNA]</scope>
    <source>
        <strain evidence="2 3">WRP15-2</strain>
    </source>
</reference>
<dbReference type="InterPro" id="IPR043129">
    <property type="entry name" value="ATPase_NBD"/>
</dbReference>
<evidence type="ECO:0000313" key="2">
    <source>
        <dbReference type="EMBL" id="MDA3627142.1"/>
    </source>
</evidence>
<protein>
    <submittedName>
        <fullName evidence="2">ATPase</fullName>
    </submittedName>
</protein>
<dbReference type="RefSeq" id="WP_270949792.1">
    <property type="nucleotide sequence ID" value="NZ_JAQGLA010000024.1"/>
</dbReference>
<dbReference type="Proteomes" id="UP001210380">
    <property type="component" value="Unassembled WGS sequence"/>
</dbReference>
<dbReference type="InterPro" id="IPR052519">
    <property type="entry name" value="Euk-type_GlcNAc_Kinase"/>
</dbReference>
<proteinExistence type="predicted"/>
<dbReference type="Gene3D" id="3.30.420.40">
    <property type="match status" value="2"/>
</dbReference>
<accession>A0ABT4UZK7</accession>
<organism evidence="2 3">
    <name type="scientific">Saccharopolyspora oryzae</name>
    <dbReference type="NCBI Taxonomy" id="2997343"/>
    <lineage>
        <taxon>Bacteria</taxon>
        <taxon>Bacillati</taxon>
        <taxon>Actinomycetota</taxon>
        <taxon>Actinomycetes</taxon>
        <taxon>Pseudonocardiales</taxon>
        <taxon>Pseudonocardiaceae</taxon>
        <taxon>Saccharopolyspora</taxon>
    </lineage>
</organism>
<dbReference type="PANTHER" id="PTHR43190:SF3">
    <property type="entry name" value="N-ACETYL-D-GLUCOSAMINE KINASE"/>
    <property type="match status" value="1"/>
</dbReference>
<dbReference type="SUPFAM" id="SSF53067">
    <property type="entry name" value="Actin-like ATPase domain"/>
    <property type="match status" value="2"/>
</dbReference>
<dbReference type="Pfam" id="PF01869">
    <property type="entry name" value="BcrAD_BadFG"/>
    <property type="match status" value="1"/>
</dbReference>
<evidence type="ECO:0000313" key="3">
    <source>
        <dbReference type="Proteomes" id="UP001210380"/>
    </source>
</evidence>
<dbReference type="EMBL" id="JAQGLA010000024">
    <property type="protein sequence ID" value="MDA3627142.1"/>
    <property type="molecule type" value="Genomic_DNA"/>
</dbReference>
<feature type="domain" description="ATPase BadF/BadG/BcrA/BcrD type" evidence="1">
    <location>
        <begin position="8"/>
        <end position="303"/>
    </location>
</feature>